<evidence type="ECO:0008006" key="3">
    <source>
        <dbReference type="Google" id="ProtNLM"/>
    </source>
</evidence>
<evidence type="ECO:0000313" key="2">
    <source>
        <dbReference type="Proteomes" id="UP000321168"/>
    </source>
</evidence>
<evidence type="ECO:0000313" key="1">
    <source>
        <dbReference type="EMBL" id="TXC81968.1"/>
    </source>
</evidence>
<organism evidence="1 2">
    <name type="scientific">Luteibaculum oceani</name>
    <dbReference type="NCBI Taxonomy" id="1294296"/>
    <lineage>
        <taxon>Bacteria</taxon>
        <taxon>Pseudomonadati</taxon>
        <taxon>Bacteroidota</taxon>
        <taxon>Flavobacteriia</taxon>
        <taxon>Flavobacteriales</taxon>
        <taxon>Luteibaculaceae</taxon>
        <taxon>Luteibaculum</taxon>
    </lineage>
</organism>
<dbReference type="RefSeq" id="WP_147013025.1">
    <property type="nucleotide sequence ID" value="NZ_VORB01000002.1"/>
</dbReference>
<accession>A0A5C6VFB8</accession>
<gene>
    <name evidence="1" type="ORF">FRX97_02430</name>
</gene>
<dbReference type="OrthoDB" id="931346at2"/>
<sequence>MKKKVIIVLLLLISAFVIFKISSNKTSTLTGFETNFSVENSEELTRIFISTTGGNVADLKKDKSGTWYINDKYETQKYAIDFILESLEKFKVHSAVPKNGIEGLTKELAARHKKVELYKNNEDTPFKTLYIGTPNQSLSANLAIVETRKHGMADKPYYVMKIGHKGIIGPMFFTKEAEWMTTRIFEYPQLNFKQITIRYPQDTAKSFAVLKQGQEYLVANPNSKLVYNKKNTNNLVLDEYLEKYKKIHFESLNESLVPYQVDSLINTTPIAVISVTPMAGKTDSVQVYQRKGQQYDLDRNMLGTGQDLDYYYGYFQGKVVNLQRFNFDPVLFERSDFITL</sequence>
<comment type="caution">
    <text evidence="1">The sequence shown here is derived from an EMBL/GenBank/DDBJ whole genome shotgun (WGS) entry which is preliminary data.</text>
</comment>
<dbReference type="AlphaFoldDB" id="A0A5C6VFB8"/>
<name>A0A5C6VFB8_9FLAO</name>
<keyword evidence="2" id="KW-1185">Reference proteome</keyword>
<proteinExistence type="predicted"/>
<reference evidence="1 2" key="1">
    <citation type="submission" date="2019-08" db="EMBL/GenBank/DDBJ databases">
        <title>Genome of Luteibaculum oceani JCM 18817.</title>
        <authorList>
            <person name="Bowman J.P."/>
        </authorList>
    </citation>
    <scope>NUCLEOTIDE SEQUENCE [LARGE SCALE GENOMIC DNA]</scope>
    <source>
        <strain evidence="1 2">JCM 18817</strain>
    </source>
</reference>
<dbReference type="Proteomes" id="UP000321168">
    <property type="component" value="Unassembled WGS sequence"/>
</dbReference>
<protein>
    <recommendedName>
        <fullName evidence="3">DUF4340 domain-containing protein</fullName>
    </recommendedName>
</protein>
<dbReference type="EMBL" id="VORB01000002">
    <property type="protein sequence ID" value="TXC81968.1"/>
    <property type="molecule type" value="Genomic_DNA"/>
</dbReference>